<accession>A0A948RVS4</accession>
<dbReference type="Pfam" id="PF14559">
    <property type="entry name" value="TPR_19"/>
    <property type="match status" value="1"/>
</dbReference>
<dbReference type="SMART" id="SM00028">
    <property type="entry name" value="TPR"/>
    <property type="match status" value="10"/>
</dbReference>
<dbReference type="PANTHER" id="PTHR44943">
    <property type="entry name" value="CELLULOSE SYNTHASE OPERON PROTEIN C"/>
    <property type="match status" value="1"/>
</dbReference>
<dbReference type="PROSITE" id="PS50293">
    <property type="entry name" value="TPR_REGION"/>
    <property type="match status" value="1"/>
</dbReference>
<dbReference type="InterPro" id="IPR019734">
    <property type="entry name" value="TPR_rpt"/>
</dbReference>
<keyword evidence="1" id="KW-0677">Repeat</keyword>
<gene>
    <name evidence="4" type="ORF">KJ970_06685</name>
</gene>
<dbReference type="Gene3D" id="1.25.40.10">
    <property type="entry name" value="Tetratricopeptide repeat domain"/>
    <property type="match status" value="3"/>
</dbReference>
<evidence type="ECO:0000313" key="4">
    <source>
        <dbReference type="EMBL" id="MBU2690599.1"/>
    </source>
</evidence>
<protein>
    <submittedName>
        <fullName evidence="4">Tetratricopeptide repeat protein</fullName>
    </submittedName>
</protein>
<dbReference type="AlphaFoldDB" id="A0A948RVS4"/>
<proteinExistence type="predicted"/>
<sequence length="595" mass="66756">MLTGRCIGRRINRFNGGRDRSEGRRACRWAVSFLPLISFFWLSCAGSPPPPSPLLPPSLSPAPFAADLDAFTAGLHFEMKGEYESALAAYVKALRADPENAYLLARAAACHMELKQFDEAAAIAFRSLEADSTQAEAHWIRGLSLARSNLLQESLPDLEDAVRLEPSKDLYLGSLIQVLTAAGQMDLATETLERILGTGSESSRWLFRLGMYLLQRNHESSALKMFRRVVQNDPQNAEAWILIGDIEGKSGRPAEGAEAYLQALRLRPESPKIARQVLPLLIFEEKWEDAADVLSLLNDGSGSTDQEMLKLAQWLLSQNEPAKAKALLEFLKKESSDSSELRRVWMQTLILQGSPSDVYRASRDLLDLVPGDAEGLRVGAAAMADSGRIEESLEMLGNLLKRYPRDIQGYMLLGEIESRRDHWEDALQAFRLVLEIDSTRVRALFQEGVSLERLGRFDEAIDTFQRLIAMEPDNHQALNYMGYMCIDLGIHLPEAMEWIKEALEIRPDTPAYLDSLGWGYYQLKQYNDALTWLLKSVEGGGNDPEIYLHVAGVLKELGRIDEAIDWVHRVLRHRPDHVGALQFLQDLEGVREGVQ</sequence>
<dbReference type="SUPFAM" id="SSF48452">
    <property type="entry name" value="TPR-like"/>
    <property type="match status" value="3"/>
</dbReference>
<keyword evidence="2 3" id="KW-0802">TPR repeat</keyword>
<feature type="repeat" description="TPR" evidence="3">
    <location>
        <begin position="203"/>
        <end position="236"/>
    </location>
</feature>
<feature type="repeat" description="TPR" evidence="3">
    <location>
        <begin position="407"/>
        <end position="440"/>
    </location>
</feature>
<dbReference type="InterPro" id="IPR051685">
    <property type="entry name" value="Ycf3/AcsC/BcsC/TPR_MFPF"/>
</dbReference>
<feature type="repeat" description="TPR" evidence="3">
    <location>
        <begin position="441"/>
        <end position="474"/>
    </location>
</feature>
<dbReference type="Proteomes" id="UP000777784">
    <property type="component" value="Unassembled WGS sequence"/>
</dbReference>
<organism evidence="4 5">
    <name type="scientific">Eiseniibacteriota bacterium</name>
    <dbReference type="NCBI Taxonomy" id="2212470"/>
    <lineage>
        <taxon>Bacteria</taxon>
        <taxon>Candidatus Eiseniibacteriota</taxon>
    </lineage>
</organism>
<feature type="repeat" description="TPR" evidence="3">
    <location>
        <begin position="237"/>
        <end position="270"/>
    </location>
</feature>
<feature type="repeat" description="TPR" evidence="3">
    <location>
        <begin position="67"/>
        <end position="100"/>
    </location>
</feature>
<reference evidence="4" key="1">
    <citation type="submission" date="2021-05" db="EMBL/GenBank/DDBJ databases">
        <title>Energy efficiency and biological interactions define the core microbiome of deep oligotrophic groundwater.</title>
        <authorList>
            <person name="Mehrshad M."/>
            <person name="Lopez-Fernandez M."/>
            <person name="Bell E."/>
            <person name="Bernier-Latmani R."/>
            <person name="Bertilsson S."/>
            <person name="Dopson M."/>
        </authorList>
    </citation>
    <scope>NUCLEOTIDE SEQUENCE</scope>
    <source>
        <strain evidence="4">Modern_marine.mb.64</strain>
    </source>
</reference>
<name>A0A948RVS4_UNCEI</name>
<evidence type="ECO:0000313" key="5">
    <source>
        <dbReference type="Proteomes" id="UP000777784"/>
    </source>
</evidence>
<evidence type="ECO:0000256" key="3">
    <source>
        <dbReference type="PROSITE-ProRule" id="PRU00339"/>
    </source>
</evidence>
<dbReference type="Pfam" id="PF13432">
    <property type="entry name" value="TPR_16"/>
    <property type="match status" value="3"/>
</dbReference>
<dbReference type="PROSITE" id="PS50005">
    <property type="entry name" value="TPR"/>
    <property type="match status" value="6"/>
</dbReference>
<dbReference type="EMBL" id="JAHJDP010000032">
    <property type="protein sequence ID" value="MBU2690599.1"/>
    <property type="molecule type" value="Genomic_DNA"/>
</dbReference>
<evidence type="ECO:0000256" key="1">
    <source>
        <dbReference type="ARBA" id="ARBA00022737"/>
    </source>
</evidence>
<dbReference type="InterPro" id="IPR011990">
    <property type="entry name" value="TPR-like_helical_dom_sf"/>
</dbReference>
<dbReference type="PANTHER" id="PTHR44943:SF8">
    <property type="entry name" value="TPR REPEAT-CONTAINING PROTEIN MJ0263"/>
    <property type="match status" value="1"/>
</dbReference>
<comment type="caution">
    <text evidence="4">The sequence shown here is derived from an EMBL/GenBank/DDBJ whole genome shotgun (WGS) entry which is preliminary data.</text>
</comment>
<feature type="repeat" description="TPR" evidence="3">
    <location>
        <begin position="544"/>
        <end position="577"/>
    </location>
</feature>
<evidence type="ECO:0000256" key="2">
    <source>
        <dbReference type="ARBA" id="ARBA00022803"/>
    </source>
</evidence>